<keyword evidence="11" id="KW-0966">Cell projection</keyword>
<keyword evidence="4 12" id="KW-0853">WD repeat</keyword>
<evidence type="ECO:0000256" key="8">
    <source>
        <dbReference type="ARBA" id="ARBA00023069"/>
    </source>
</evidence>
<evidence type="ECO:0000256" key="9">
    <source>
        <dbReference type="ARBA" id="ARBA00023175"/>
    </source>
</evidence>
<keyword evidence="9" id="KW-0505">Motor protein</keyword>
<evidence type="ECO:0000256" key="3">
    <source>
        <dbReference type="ARBA" id="ARBA00022490"/>
    </source>
</evidence>
<sequence>METTFSYQKKRCQFGRQCLFSDKGPDLIDDYPGHTQWMKDFILRDPVDKSTQNAPMQSKHCVNTFRAEFSTSSMNHVEGGWPKDINIQDEEATKRYRRKIEKDDAFNPTIFQLAKTMENCILQNNAINIYQQYFDDVEPAPLIEPSSARIVSVFQDQCPVKRPISHISWSPDNGTKLAMSHCNLTYQAVPKPNESSHSYIWEMENPNTPYLVLKPESPCACLEYNPKDGNLLISGQLDGRVVIWDIRRGSDPVDHSQIEVSHRYPVLNALWITSKSGCEFFSAAPDGKIIWWDMRKLNEPLEVLIVDLVEDRLQCLSNALGVSALEYEASIPTRFMIGCENGQIYSGNRKGKSTMEKLNVKFDAHLGPVLALQRNTAYLKNFLSIGDWTARVWAEDCRESSIMWTSYHKTMLTDGAWSPTRFSVFFTAREDGIMDIWDILQQQKRSVCCIKVCDVSLKCLRCHEMGRLLAVSNSAGSTYLVELSENLTTSTRNEKTLLNAMFERENKREKILEARNREIRLKLQQQQMTEQTAEGGEKRLMNRADDDFEAKWITPEVKQAEEEYMKIVNEELKKRNLKVVEDIPEIDNVTNDDRVEEKQ</sequence>
<dbReference type="GO" id="GO:0045503">
    <property type="term" value="F:dynein light chain binding"/>
    <property type="evidence" value="ECO:0007669"/>
    <property type="project" value="TreeGrafter"/>
</dbReference>
<evidence type="ECO:0000256" key="11">
    <source>
        <dbReference type="ARBA" id="ARBA00023273"/>
    </source>
</evidence>
<dbReference type="RefSeq" id="XP_025832571.1">
    <property type="nucleotide sequence ID" value="XM_025976786.1"/>
</dbReference>
<dbReference type="Proteomes" id="UP000192223">
    <property type="component" value="Unplaced"/>
</dbReference>
<dbReference type="GO" id="GO:0003341">
    <property type="term" value="P:cilium movement"/>
    <property type="evidence" value="ECO:0007669"/>
    <property type="project" value="TreeGrafter"/>
</dbReference>
<evidence type="ECO:0000256" key="7">
    <source>
        <dbReference type="ARBA" id="ARBA00023017"/>
    </source>
</evidence>
<dbReference type="GO" id="GO:0036157">
    <property type="term" value="C:outer dynein arm"/>
    <property type="evidence" value="ECO:0007669"/>
    <property type="project" value="TreeGrafter"/>
</dbReference>
<organism evidence="13 16">
    <name type="scientific">Agrilus planipennis</name>
    <name type="common">Emerald ash borer</name>
    <name type="synonym">Agrilus marcopoli</name>
    <dbReference type="NCBI Taxonomy" id="224129"/>
    <lineage>
        <taxon>Eukaryota</taxon>
        <taxon>Metazoa</taxon>
        <taxon>Ecdysozoa</taxon>
        <taxon>Arthropoda</taxon>
        <taxon>Hexapoda</taxon>
        <taxon>Insecta</taxon>
        <taxon>Pterygota</taxon>
        <taxon>Neoptera</taxon>
        <taxon>Endopterygota</taxon>
        <taxon>Coleoptera</taxon>
        <taxon>Polyphaga</taxon>
        <taxon>Elateriformia</taxon>
        <taxon>Buprestoidea</taxon>
        <taxon>Buprestidae</taxon>
        <taxon>Agrilinae</taxon>
        <taxon>Agrilus</taxon>
    </lineage>
</organism>
<dbReference type="RefSeq" id="XP_025832572.1">
    <property type="nucleotide sequence ID" value="XM_025976787.1"/>
</dbReference>
<evidence type="ECO:0000313" key="16">
    <source>
        <dbReference type="RefSeq" id="XP_025832573.1"/>
    </source>
</evidence>
<dbReference type="GO" id="GO:0036158">
    <property type="term" value="P:outer dynein arm assembly"/>
    <property type="evidence" value="ECO:0007669"/>
    <property type="project" value="TreeGrafter"/>
</dbReference>
<dbReference type="Gene3D" id="2.130.10.10">
    <property type="entry name" value="YVTN repeat-like/Quinoprotein amine dehydrogenase"/>
    <property type="match status" value="2"/>
</dbReference>
<evidence type="ECO:0000256" key="2">
    <source>
        <dbReference type="ARBA" id="ARBA00011059"/>
    </source>
</evidence>
<evidence type="ECO:0000313" key="13">
    <source>
        <dbReference type="Proteomes" id="UP000192223"/>
    </source>
</evidence>
<dbReference type="InterPro" id="IPR019775">
    <property type="entry name" value="WD40_repeat_CS"/>
</dbReference>
<dbReference type="InterPro" id="IPR036322">
    <property type="entry name" value="WD40_repeat_dom_sf"/>
</dbReference>
<accession>A0A7F5R9B7</accession>
<keyword evidence="8" id="KW-0969">Cilium</keyword>
<evidence type="ECO:0000313" key="14">
    <source>
        <dbReference type="RefSeq" id="XP_025832571.1"/>
    </source>
</evidence>
<keyword evidence="7" id="KW-0243">Dynein</keyword>
<evidence type="ECO:0000313" key="15">
    <source>
        <dbReference type="RefSeq" id="XP_025832572.1"/>
    </source>
</evidence>
<dbReference type="OrthoDB" id="366230at2759"/>
<dbReference type="PROSITE" id="PS00678">
    <property type="entry name" value="WD_REPEATS_1"/>
    <property type="match status" value="1"/>
</dbReference>
<name>A0A7F5R9B7_AGRPL</name>
<evidence type="ECO:0000256" key="4">
    <source>
        <dbReference type="ARBA" id="ARBA00022574"/>
    </source>
</evidence>
<dbReference type="AlphaFoldDB" id="A0A7F5R9B7"/>
<evidence type="ECO:0000256" key="10">
    <source>
        <dbReference type="ARBA" id="ARBA00023212"/>
    </source>
</evidence>
<comment type="subcellular location">
    <subcellularLocation>
        <location evidence="1">Cytoplasm</location>
        <location evidence="1">Cytoskeleton</location>
        <location evidence="1">Cilium axoneme</location>
    </subcellularLocation>
</comment>
<dbReference type="PANTHER" id="PTHR12442">
    <property type="entry name" value="DYNEIN INTERMEDIATE CHAIN"/>
    <property type="match status" value="1"/>
</dbReference>
<keyword evidence="3" id="KW-0963">Cytoplasm</keyword>
<dbReference type="GO" id="GO:0045504">
    <property type="term" value="F:dynein heavy chain binding"/>
    <property type="evidence" value="ECO:0007669"/>
    <property type="project" value="TreeGrafter"/>
</dbReference>
<reference evidence="14 15" key="1">
    <citation type="submission" date="2025-04" db="UniProtKB">
        <authorList>
            <consortium name="RefSeq"/>
        </authorList>
    </citation>
    <scope>IDENTIFICATION</scope>
    <source>
        <tissue evidence="14 15">Entire body</tissue>
    </source>
</reference>
<comment type="similarity">
    <text evidence="2">Belongs to the dynein intermediate chain family.</text>
</comment>
<dbReference type="GO" id="GO:0005874">
    <property type="term" value="C:microtubule"/>
    <property type="evidence" value="ECO:0007669"/>
    <property type="project" value="UniProtKB-KW"/>
</dbReference>
<dbReference type="InterPro" id="IPR050687">
    <property type="entry name" value="Dynein_IC"/>
</dbReference>
<gene>
    <name evidence="14 15 16" type="primary">LOC108744252</name>
</gene>
<evidence type="ECO:0000256" key="1">
    <source>
        <dbReference type="ARBA" id="ARBA00004430"/>
    </source>
</evidence>
<dbReference type="SMART" id="SM00320">
    <property type="entry name" value="WD40"/>
    <property type="match status" value="5"/>
</dbReference>
<evidence type="ECO:0000256" key="12">
    <source>
        <dbReference type="PROSITE-ProRule" id="PRU00221"/>
    </source>
</evidence>
<evidence type="ECO:0000256" key="5">
    <source>
        <dbReference type="ARBA" id="ARBA00022701"/>
    </source>
</evidence>
<protein>
    <submittedName>
        <fullName evidence="14 15">Dynein intermediate chain 3, ciliary-like isoform X1</fullName>
    </submittedName>
</protein>
<evidence type="ECO:0000256" key="6">
    <source>
        <dbReference type="ARBA" id="ARBA00022737"/>
    </source>
</evidence>
<keyword evidence="6" id="KW-0677">Repeat</keyword>
<feature type="repeat" description="WD" evidence="12">
    <location>
        <begin position="222"/>
        <end position="254"/>
    </location>
</feature>
<dbReference type="SUPFAM" id="SSF50978">
    <property type="entry name" value="WD40 repeat-like"/>
    <property type="match status" value="1"/>
</dbReference>
<dbReference type="KEGG" id="apln:108744252"/>
<keyword evidence="5" id="KW-0493">Microtubule</keyword>
<dbReference type="InterPro" id="IPR001680">
    <property type="entry name" value="WD40_rpt"/>
</dbReference>
<dbReference type="InterPro" id="IPR015943">
    <property type="entry name" value="WD40/YVTN_repeat-like_dom_sf"/>
</dbReference>
<dbReference type="RefSeq" id="XP_025832573.1">
    <property type="nucleotide sequence ID" value="XM_025976788.1"/>
</dbReference>
<dbReference type="GeneID" id="108744252"/>
<keyword evidence="13" id="KW-1185">Reference proteome</keyword>
<proteinExistence type="inferred from homology"/>
<keyword evidence="10" id="KW-0206">Cytoskeleton</keyword>
<dbReference type="PROSITE" id="PS50082">
    <property type="entry name" value="WD_REPEATS_2"/>
    <property type="match status" value="1"/>
</dbReference>
<dbReference type="PANTHER" id="PTHR12442:SF7">
    <property type="entry name" value="DYNEIN AXONEMAL INTERMEDIATE CHAIN 2"/>
    <property type="match status" value="1"/>
</dbReference>